<dbReference type="EMBL" id="RCTY01000052">
    <property type="protein sequence ID" value="ROU04992.1"/>
    <property type="molecule type" value="Genomic_DNA"/>
</dbReference>
<feature type="transmembrane region" description="Helical" evidence="1">
    <location>
        <begin position="66"/>
        <end position="86"/>
    </location>
</feature>
<protein>
    <submittedName>
        <fullName evidence="2">Uncharacterized protein</fullName>
    </submittedName>
</protein>
<feature type="transmembrane region" description="Helical" evidence="1">
    <location>
        <begin position="24"/>
        <end position="46"/>
    </location>
</feature>
<evidence type="ECO:0000256" key="1">
    <source>
        <dbReference type="SAM" id="Phobius"/>
    </source>
</evidence>
<accession>A0A3N2RBY4</accession>
<evidence type="ECO:0000313" key="3">
    <source>
        <dbReference type="Proteomes" id="UP000275910"/>
    </source>
</evidence>
<keyword evidence="1" id="KW-1133">Transmembrane helix</keyword>
<name>A0A3N2RBY4_LYSEN</name>
<dbReference type="AlphaFoldDB" id="A0A3N2RBY4"/>
<gene>
    <name evidence="2" type="ORF">D9T17_21060</name>
</gene>
<sequence>MSHPAPPAAAFGAEDESHLKLLSIFYYVLAALGALALLMVAGLGALVLATVGRDGHASAAFGGSDVAVLVVVLLLSAVLSLAGAILQFMTARRLSQRRGRGLCQFTAAITCLSFPLGTLLGVFTFIVLARPQVRAAFGD</sequence>
<comment type="caution">
    <text evidence="2">The sequence shown here is derived from an EMBL/GenBank/DDBJ whole genome shotgun (WGS) entry which is preliminary data.</text>
</comment>
<organism evidence="2 3">
    <name type="scientific">Lysobacter enzymogenes</name>
    <dbReference type="NCBI Taxonomy" id="69"/>
    <lineage>
        <taxon>Bacteria</taxon>
        <taxon>Pseudomonadati</taxon>
        <taxon>Pseudomonadota</taxon>
        <taxon>Gammaproteobacteria</taxon>
        <taxon>Lysobacterales</taxon>
        <taxon>Lysobacteraceae</taxon>
        <taxon>Lysobacter</taxon>
    </lineage>
</organism>
<reference evidence="2 3" key="1">
    <citation type="submission" date="2018-10" db="EMBL/GenBank/DDBJ databases">
        <title>The genome of Lysobacter enzymogenes OH11.</title>
        <authorList>
            <person name="Liu F."/>
            <person name="Zhao Y."/>
            <person name="Qian G."/>
            <person name="Chen Y."/>
            <person name="Xu H."/>
        </authorList>
    </citation>
    <scope>NUCLEOTIDE SEQUENCE [LARGE SCALE GENOMIC DNA]</scope>
    <source>
        <strain evidence="2 3">OH11</strain>
    </source>
</reference>
<keyword evidence="1" id="KW-0812">Transmembrane</keyword>
<proteinExistence type="predicted"/>
<dbReference type="Proteomes" id="UP000275910">
    <property type="component" value="Unassembled WGS sequence"/>
</dbReference>
<keyword evidence="1" id="KW-0472">Membrane</keyword>
<evidence type="ECO:0000313" key="2">
    <source>
        <dbReference type="EMBL" id="ROU04992.1"/>
    </source>
</evidence>
<dbReference type="RefSeq" id="WP_123649283.1">
    <property type="nucleotide sequence ID" value="NZ_RCTY01000052.1"/>
</dbReference>
<feature type="transmembrane region" description="Helical" evidence="1">
    <location>
        <begin position="107"/>
        <end position="129"/>
    </location>
</feature>